<sequence>MVLTNLARPWHLLGSAGEAVDCADAAVSLTNASGDTGARTAAHAVLAQVLAAAPR</sequence>
<dbReference type="RefSeq" id="WP_380123855.1">
    <property type="nucleotide sequence ID" value="NZ_JBHSIU010000058.1"/>
</dbReference>
<reference evidence="2" key="1">
    <citation type="journal article" date="2019" name="Int. J. Syst. Evol. Microbiol.">
        <title>The Global Catalogue of Microorganisms (GCM) 10K type strain sequencing project: providing services to taxonomists for standard genome sequencing and annotation.</title>
        <authorList>
            <consortium name="The Broad Institute Genomics Platform"/>
            <consortium name="The Broad Institute Genome Sequencing Center for Infectious Disease"/>
            <person name="Wu L."/>
            <person name="Ma J."/>
        </authorList>
    </citation>
    <scope>NUCLEOTIDE SEQUENCE [LARGE SCALE GENOMIC DNA]</scope>
    <source>
        <strain evidence="2">CGMCC 4.7152</strain>
    </source>
</reference>
<proteinExistence type="predicted"/>
<keyword evidence="2" id="KW-1185">Reference proteome</keyword>
<name>A0ABV9W6Q7_9ACTN</name>
<evidence type="ECO:0000313" key="1">
    <source>
        <dbReference type="EMBL" id="MFC5004198.1"/>
    </source>
</evidence>
<gene>
    <name evidence="1" type="ORF">ACFPIJ_41030</name>
</gene>
<comment type="caution">
    <text evidence="1">The sequence shown here is derived from an EMBL/GenBank/DDBJ whole genome shotgun (WGS) entry which is preliminary data.</text>
</comment>
<dbReference type="Proteomes" id="UP001595912">
    <property type="component" value="Unassembled WGS sequence"/>
</dbReference>
<protein>
    <submittedName>
        <fullName evidence="1">Uncharacterized protein</fullName>
    </submittedName>
</protein>
<accession>A0ABV9W6Q7</accession>
<evidence type="ECO:0000313" key="2">
    <source>
        <dbReference type="Proteomes" id="UP001595912"/>
    </source>
</evidence>
<dbReference type="EMBL" id="JBHSIU010000058">
    <property type="protein sequence ID" value="MFC5004198.1"/>
    <property type="molecule type" value="Genomic_DNA"/>
</dbReference>
<organism evidence="1 2">
    <name type="scientific">Dactylosporangium cerinum</name>
    <dbReference type="NCBI Taxonomy" id="1434730"/>
    <lineage>
        <taxon>Bacteria</taxon>
        <taxon>Bacillati</taxon>
        <taxon>Actinomycetota</taxon>
        <taxon>Actinomycetes</taxon>
        <taxon>Micromonosporales</taxon>
        <taxon>Micromonosporaceae</taxon>
        <taxon>Dactylosporangium</taxon>
    </lineage>
</organism>